<keyword evidence="2" id="KW-1185">Reference proteome</keyword>
<dbReference type="KEGG" id="cja:CJA_3276"/>
<dbReference type="HOGENOM" id="CLU_524582_0_0_6"/>
<name>B3PEH4_CELJU</name>
<reference evidence="1 2" key="1">
    <citation type="journal article" date="2008" name="J. Bacteriol.">
        <title>Insights into plant cell wall degradation from the genome sequence of the soil bacterium Cellvibrio japonicus.</title>
        <authorList>
            <person name="Deboy R.T."/>
            <person name="Mongodin E.F."/>
            <person name="Fouts D.E."/>
            <person name="Tailford L.E."/>
            <person name="Khouri H."/>
            <person name="Emerson J.B."/>
            <person name="Mohamoud Y."/>
            <person name="Watkins K."/>
            <person name="Henrissat B."/>
            <person name="Gilbert H.J."/>
            <person name="Nelson K.E."/>
        </authorList>
    </citation>
    <scope>NUCLEOTIDE SEQUENCE [LARGE SCALE GENOMIC DNA]</scope>
    <source>
        <strain evidence="1 2">Ueda107</strain>
    </source>
</reference>
<dbReference type="RefSeq" id="WP_012488852.1">
    <property type="nucleotide sequence ID" value="NC_010995.1"/>
</dbReference>
<dbReference type="EMBL" id="CP000934">
    <property type="protein sequence ID" value="ACE82651.1"/>
    <property type="molecule type" value="Genomic_DNA"/>
</dbReference>
<accession>B3PEH4</accession>
<dbReference type="STRING" id="498211.CJA_3276"/>
<gene>
    <name evidence="1" type="ordered locus">CJA_3276</name>
</gene>
<organism evidence="1 2">
    <name type="scientific">Cellvibrio japonicus (strain Ueda107)</name>
    <name type="common">Pseudomonas fluorescens subsp. cellulosa</name>
    <dbReference type="NCBI Taxonomy" id="498211"/>
    <lineage>
        <taxon>Bacteria</taxon>
        <taxon>Pseudomonadati</taxon>
        <taxon>Pseudomonadota</taxon>
        <taxon>Gammaproteobacteria</taxon>
        <taxon>Cellvibrionales</taxon>
        <taxon>Cellvibrionaceae</taxon>
        <taxon>Cellvibrio</taxon>
    </lineage>
</organism>
<dbReference type="AlphaFoldDB" id="B3PEH4"/>
<protein>
    <recommendedName>
        <fullName evidence="3">General secretion pathway protein GspF</fullName>
    </recommendedName>
</protein>
<dbReference type="Proteomes" id="UP000001036">
    <property type="component" value="Chromosome"/>
</dbReference>
<evidence type="ECO:0000313" key="1">
    <source>
        <dbReference type="EMBL" id="ACE82651.1"/>
    </source>
</evidence>
<sequence>MAKYKQPLHPDAPLLLNNHRRPVTRRELIAQGFKVGGGTLVGGSLLSLIANPLLAAEVGLSPDIAAVRDACGIAAQGAGKIPFICFDLAGGANFAGSNILVGQRGGQLDFISAAGYSKQGLPADMAPSASTAGTLVDTSLGLAFHSDSQLLAGINAKIQESTAANINGAVIAARSENDTGNNPHNPMYGIYRAGAGGSLVDLIGSRNSDSGGNSMAPASLINLEVRPTKIDNPNDVTGLVDVGDLVSLMSQEDIVKTMESIYRISDAKINSIPALGTSRDAQLKELLRCGYVKSADLAARFGNPGDINPIQDSDIVGSNGVFSFDEFNSDGEFRKTASVMKLVVNGFAGAGTITMGGYDYHTGDRSTGEIRDERAGKCIGACLEYAARKGIPLMIYVFSDGSVFSNGMLDNSMAGRGKGVWTGDDQQTACSFFLVYNPAGRPTQLDGSLTGKQIGYMRPSGDVETAGSPAANNVNLLVETVLLNYMALHGEQNLFGSRFPGHGLGNATMMDRLTAFRPIVNGTIGNAPT</sequence>
<dbReference type="eggNOG" id="ENOG502Z8BI">
    <property type="taxonomic scope" value="Bacteria"/>
</dbReference>
<proteinExistence type="predicted"/>
<evidence type="ECO:0000313" key="2">
    <source>
        <dbReference type="Proteomes" id="UP000001036"/>
    </source>
</evidence>
<dbReference type="OrthoDB" id="6072362at2"/>
<evidence type="ECO:0008006" key="3">
    <source>
        <dbReference type="Google" id="ProtNLM"/>
    </source>
</evidence>